<comment type="caution">
    <text evidence="8">The sequence shown here is derived from an EMBL/GenBank/DDBJ whole genome shotgun (WGS) entry which is preliminary data.</text>
</comment>
<evidence type="ECO:0000313" key="9">
    <source>
        <dbReference type="Proteomes" id="UP000655830"/>
    </source>
</evidence>
<keyword evidence="2" id="KW-0805">Transcription regulation</keyword>
<keyword evidence="5" id="KW-0804">Transcription</keyword>
<dbReference type="InterPro" id="IPR013249">
    <property type="entry name" value="RNA_pol_sigma70_r4_t2"/>
</dbReference>
<dbReference type="RefSeq" id="WP_249331841.1">
    <property type="nucleotide sequence ID" value="NZ_JACRSY010000005.1"/>
</dbReference>
<dbReference type="SUPFAM" id="SSF88659">
    <property type="entry name" value="Sigma3 and sigma4 domains of RNA polymerase sigma factors"/>
    <property type="match status" value="1"/>
</dbReference>
<evidence type="ECO:0000256" key="4">
    <source>
        <dbReference type="ARBA" id="ARBA00023125"/>
    </source>
</evidence>
<dbReference type="InterPro" id="IPR036388">
    <property type="entry name" value="WH-like_DNA-bd_sf"/>
</dbReference>
<reference evidence="8" key="1">
    <citation type="submission" date="2020-08" db="EMBL/GenBank/DDBJ databases">
        <title>Genome public.</title>
        <authorList>
            <person name="Liu C."/>
            <person name="Sun Q."/>
        </authorList>
    </citation>
    <scope>NUCLEOTIDE SEQUENCE</scope>
    <source>
        <strain evidence="8">NSJ-12</strain>
    </source>
</reference>
<proteinExistence type="inferred from homology"/>
<dbReference type="AlphaFoldDB" id="A0A926EEF7"/>
<keyword evidence="9" id="KW-1185">Reference proteome</keyword>
<accession>A0A926EEF7</accession>
<dbReference type="InterPro" id="IPR013324">
    <property type="entry name" value="RNA_pol_sigma_r3/r4-like"/>
</dbReference>
<dbReference type="InterPro" id="IPR014284">
    <property type="entry name" value="RNA_pol_sigma-70_dom"/>
</dbReference>
<keyword evidence="3" id="KW-0731">Sigma factor</keyword>
<feature type="domain" description="RNA polymerase sigma factor 70 region 4 type 2" evidence="7">
    <location>
        <begin position="120"/>
        <end position="171"/>
    </location>
</feature>
<feature type="domain" description="RNA polymerase sigma-70 region 2" evidence="6">
    <location>
        <begin position="28"/>
        <end position="91"/>
    </location>
</feature>
<evidence type="ECO:0000256" key="3">
    <source>
        <dbReference type="ARBA" id="ARBA00023082"/>
    </source>
</evidence>
<keyword evidence="4" id="KW-0238">DNA-binding</keyword>
<evidence type="ECO:0000256" key="2">
    <source>
        <dbReference type="ARBA" id="ARBA00023015"/>
    </source>
</evidence>
<sequence length="183" mass="21262">MDEKQILEGIRASQVESYENLIDVYSSYIARVTFKVSSNRLTKEDMEEVCADVFVKLWENRHKLTIKEGSLKAYLGAMTRNHVLNKIRAKGHYELLPLEEDLIEYATPESDLMAKESDDLINELVSALPEPDREIFIRRYFYMEKLSEIAKHIGINPATVGTKLFRGKKKLEQLLKERGECYE</sequence>
<dbReference type="InterPro" id="IPR013325">
    <property type="entry name" value="RNA_pol_sigma_r2"/>
</dbReference>
<dbReference type="SUPFAM" id="SSF88946">
    <property type="entry name" value="Sigma2 domain of RNA polymerase sigma factors"/>
    <property type="match status" value="1"/>
</dbReference>
<evidence type="ECO:0000256" key="1">
    <source>
        <dbReference type="ARBA" id="ARBA00010641"/>
    </source>
</evidence>
<evidence type="ECO:0000313" key="8">
    <source>
        <dbReference type="EMBL" id="MBC8578779.1"/>
    </source>
</evidence>
<protein>
    <submittedName>
        <fullName evidence="8">Sigma-70 family RNA polymerase sigma factor</fullName>
    </submittedName>
</protein>
<evidence type="ECO:0000259" key="6">
    <source>
        <dbReference type="Pfam" id="PF04542"/>
    </source>
</evidence>
<dbReference type="PANTHER" id="PTHR43133">
    <property type="entry name" value="RNA POLYMERASE ECF-TYPE SIGMA FACTO"/>
    <property type="match status" value="1"/>
</dbReference>
<dbReference type="Pfam" id="PF04542">
    <property type="entry name" value="Sigma70_r2"/>
    <property type="match status" value="1"/>
</dbReference>
<name>A0A926EEF7_9FIRM</name>
<dbReference type="Gene3D" id="1.10.10.10">
    <property type="entry name" value="Winged helix-like DNA-binding domain superfamily/Winged helix DNA-binding domain"/>
    <property type="match status" value="1"/>
</dbReference>
<dbReference type="Proteomes" id="UP000655830">
    <property type="component" value="Unassembled WGS sequence"/>
</dbReference>
<dbReference type="InterPro" id="IPR039425">
    <property type="entry name" value="RNA_pol_sigma-70-like"/>
</dbReference>
<dbReference type="PANTHER" id="PTHR43133:SF8">
    <property type="entry name" value="RNA POLYMERASE SIGMA FACTOR HI_1459-RELATED"/>
    <property type="match status" value="1"/>
</dbReference>
<dbReference type="GO" id="GO:0006352">
    <property type="term" value="P:DNA-templated transcription initiation"/>
    <property type="evidence" value="ECO:0007669"/>
    <property type="project" value="InterPro"/>
</dbReference>
<evidence type="ECO:0000256" key="5">
    <source>
        <dbReference type="ARBA" id="ARBA00023163"/>
    </source>
</evidence>
<comment type="similarity">
    <text evidence="1">Belongs to the sigma-70 factor family. ECF subfamily.</text>
</comment>
<dbReference type="EMBL" id="JACRSY010000005">
    <property type="protein sequence ID" value="MBC8578779.1"/>
    <property type="molecule type" value="Genomic_DNA"/>
</dbReference>
<gene>
    <name evidence="8" type="ORF">H8718_04445</name>
</gene>
<dbReference type="GO" id="GO:0003677">
    <property type="term" value="F:DNA binding"/>
    <property type="evidence" value="ECO:0007669"/>
    <property type="project" value="UniProtKB-KW"/>
</dbReference>
<dbReference type="CDD" id="cd06171">
    <property type="entry name" value="Sigma70_r4"/>
    <property type="match status" value="1"/>
</dbReference>
<dbReference type="GO" id="GO:0016987">
    <property type="term" value="F:sigma factor activity"/>
    <property type="evidence" value="ECO:0007669"/>
    <property type="project" value="UniProtKB-KW"/>
</dbReference>
<dbReference type="InterPro" id="IPR007627">
    <property type="entry name" value="RNA_pol_sigma70_r2"/>
</dbReference>
<dbReference type="Pfam" id="PF08281">
    <property type="entry name" value="Sigma70_r4_2"/>
    <property type="match status" value="1"/>
</dbReference>
<evidence type="ECO:0000259" key="7">
    <source>
        <dbReference type="Pfam" id="PF08281"/>
    </source>
</evidence>
<organism evidence="8 9">
    <name type="scientific">Zhenhengia yiwuensis</name>
    <dbReference type="NCBI Taxonomy" id="2763666"/>
    <lineage>
        <taxon>Bacteria</taxon>
        <taxon>Bacillati</taxon>
        <taxon>Bacillota</taxon>
        <taxon>Clostridia</taxon>
        <taxon>Lachnospirales</taxon>
        <taxon>Lachnospiraceae</taxon>
        <taxon>Zhenhengia</taxon>
    </lineage>
</organism>
<dbReference type="Gene3D" id="1.10.1740.10">
    <property type="match status" value="1"/>
</dbReference>
<dbReference type="NCBIfam" id="TIGR02937">
    <property type="entry name" value="sigma70-ECF"/>
    <property type="match status" value="1"/>
</dbReference>